<evidence type="ECO:0000256" key="12">
    <source>
        <dbReference type="ARBA" id="ARBA00031636"/>
    </source>
</evidence>
<feature type="transmembrane region" description="Helical" evidence="13">
    <location>
        <begin position="194"/>
        <end position="215"/>
    </location>
</feature>
<keyword evidence="7" id="KW-1003">Cell membrane</keyword>
<dbReference type="AlphaFoldDB" id="A0A9D1DQ56"/>
<comment type="similarity">
    <text evidence="3">Belongs to the multi antimicrobial extrusion (MATE) (TC 2.A.66.1) family.</text>
</comment>
<reference evidence="14" key="1">
    <citation type="submission" date="2020-10" db="EMBL/GenBank/DDBJ databases">
        <authorList>
            <person name="Gilroy R."/>
        </authorList>
    </citation>
    <scope>NUCLEOTIDE SEQUENCE</scope>
    <source>
        <strain evidence="14">ChiSjej1B19-7085</strain>
    </source>
</reference>
<feature type="transmembrane region" description="Helical" evidence="13">
    <location>
        <begin position="12"/>
        <end position="33"/>
    </location>
</feature>
<feature type="transmembrane region" description="Helical" evidence="13">
    <location>
        <begin position="168"/>
        <end position="188"/>
    </location>
</feature>
<dbReference type="CDD" id="cd13138">
    <property type="entry name" value="MATE_yoeA_like"/>
    <property type="match status" value="1"/>
</dbReference>
<dbReference type="PIRSF" id="PIRSF006603">
    <property type="entry name" value="DinF"/>
    <property type="match status" value="1"/>
</dbReference>
<evidence type="ECO:0000256" key="7">
    <source>
        <dbReference type="ARBA" id="ARBA00022475"/>
    </source>
</evidence>
<comment type="function">
    <text evidence="1">Multidrug efflux pump.</text>
</comment>
<keyword evidence="10" id="KW-0406">Ion transport</keyword>
<dbReference type="InterPro" id="IPR002528">
    <property type="entry name" value="MATE_fam"/>
</dbReference>
<feature type="transmembrane region" description="Helical" evidence="13">
    <location>
        <begin position="95"/>
        <end position="115"/>
    </location>
</feature>
<evidence type="ECO:0000256" key="11">
    <source>
        <dbReference type="ARBA" id="ARBA00023136"/>
    </source>
</evidence>
<feature type="transmembrane region" description="Helical" evidence="13">
    <location>
        <begin position="419"/>
        <end position="439"/>
    </location>
</feature>
<keyword evidence="8 13" id="KW-0812">Transmembrane</keyword>
<evidence type="ECO:0000256" key="2">
    <source>
        <dbReference type="ARBA" id="ARBA00004651"/>
    </source>
</evidence>
<dbReference type="NCBIfam" id="TIGR00797">
    <property type="entry name" value="matE"/>
    <property type="match status" value="1"/>
</dbReference>
<organism evidence="14 15">
    <name type="scientific">Candidatus Gallacutalibacter pullicola</name>
    <dbReference type="NCBI Taxonomy" id="2840830"/>
    <lineage>
        <taxon>Bacteria</taxon>
        <taxon>Bacillati</taxon>
        <taxon>Bacillota</taxon>
        <taxon>Clostridia</taxon>
        <taxon>Eubacteriales</taxon>
        <taxon>Candidatus Gallacutalibacter</taxon>
    </lineage>
</organism>
<comment type="subcellular location">
    <subcellularLocation>
        <location evidence="2">Cell membrane</location>
        <topology evidence="2">Multi-pass membrane protein</topology>
    </subcellularLocation>
</comment>
<dbReference type="PANTHER" id="PTHR43298:SF2">
    <property type="entry name" value="FMN_FAD EXPORTER YEEO-RELATED"/>
    <property type="match status" value="1"/>
</dbReference>
<feature type="transmembrane region" description="Helical" evidence="13">
    <location>
        <begin position="45"/>
        <end position="67"/>
    </location>
</feature>
<dbReference type="InterPro" id="IPR050222">
    <property type="entry name" value="MATE_MdtK"/>
</dbReference>
<evidence type="ECO:0000256" key="8">
    <source>
        <dbReference type="ARBA" id="ARBA00022692"/>
    </source>
</evidence>
<dbReference type="GO" id="GO:0042910">
    <property type="term" value="F:xenobiotic transmembrane transporter activity"/>
    <property type="evidence" value="ECO:0007669"/>
    <property type="project" value="InterPro"/>
</dbReference>
<evidence type="ECO:0000256" key="10">
    <source>
        <dbReference type="ARBA" id="ARBA00023065"/>
    </source>
</evidence>
<keyword evidence="11 13" id="KW-0472">Membrane</keyword>
<dbReference type="GO" id="GO:0005886">
    <property type="term" value="C:plasma membrane"/>
    <property type="evidence" value="ECO:0007669"/>
    <property type="project" value="UniProtKB-SubCell"/>
</dbReference>
<evidence type="ECO:0000256" key="3">
    <source>
        <dbReference type="ARBA" id="ARBA00010199"/>
    </source>
</evidence>
<feature type="transmembrane region" description="Helical" evidence="13">
    <location>
        <begin position="320"/>
        <end position="345"/>
    </location>
</feature>
<accession>A0A9D1DQ56</accession>
<evidence type="ECO:0000256" key="13">
    <source>
        <dbReference type="SAM" id="Phobius"/>
    </source>
</evidence>
<feature type="transmembrane region" description="Helical" evidence="13">
    <location>
        <begin position="246"/>
        <end position="273"/>
    </location>
</feature>
<reference evidence="14" key="2">
    <citation type="journal article" date="2021" name="PeerJ">
        <title>Extensive microbial diversity within the chicken gut microbiome revealed by metagenomics and culture.</title>
        <authorList>
            <person name="Gilroy R."/>
            <person name="Ravi A."/>
            <person name="Getino M."/>
            <person name="Pursley I."/>
            <person name="Horton D.L."/>
            <person name="Alikhan N.F."/>
            <person name="Baker D."/>
            <person name="Gharbi K."/>
            <person name="Hall N."/>
            <person name="Watson M."/>
            <person name="Adriaenssens E.M."/>
            <person name="Foster-Nyarko E."/>
            <person name="Jarju S."/>
            <person name="Secka A."/>
            <person name="Antonio M."/>
            <person name="Oren A."/>
            <person name="Chaudhuri R.R."/>
            <person name="La Ragione R."/>
            <person name="Hildebrand F."/>
            <person name="Pallen M.J."/>
        </authorList>
    </citation>
    <scope>NUCLEOTIDE SEQUENCE</scope>
    <source>
        <strain evidence="14">ChiSjej1B19-7085</strain>
    </source>
</reference>
<evidence type="ECO:0000256" key="5">
    <source>
        <dbReference type="ARBA" id="ARBA00022448"/>
    </source>
</evidence>
<keyword evidence="5" id="KW-0813">Transport</keyword>
<dbReference type="Proteomes" id="UP000886785">
    <property type="component" value="Unassembled WGS sequence"/>
</dbReference>
<gene>
    <name evidence="14" type="ORF">IAA54_04725</name>
</gene>
<evidence type="ECO:0000256" key="1">
    <source>
        <dbReference type="ARBA" id="ARBA00003408"/>
    </source>
</evidence>
<name>A0A9D1DQ56_9FIRM</name>
<evidence type="ECO:0000256" key="9">
    <source>
        <dbReference type="ARBA" id="ARBA00022989"/>
    </source>
</evidence>
<protein>
    <recommendedName>
        <fullName evidence="4">Probable multidrug resistance protein NorM</fullName>
    </recommendedName>
    <alternativeName>
        <fullName evidence="12">Multidrug-efflux transporter</fullName>
    </alternativeName>
</protein>
<comment type="caution">
    <text evidence="14">The sequence shown here is derived from an EMBL/GenBank/DDBJ whole genome shotgun (WGS) entry which is preliminary data.</text>
</comment>
<feature type="transmembrane region" description="Helical" evidence="13">
    <location>
        <begin position="135"/>
        <end position="156"/>
    </location>
</feature>
<feature type="transmembrane region" description="Helical" evidence="13">
    <location>
        <begin position="390"/>
        <end position="413"/>
    </location>
</feature>
<dbReference type="EMBL" id="DVHF01000051">
    <property type="protein sequence ID" value="HIR56952.1"/>
    <property type="molecule type" value="Genomic_DNA"/>
</dbReference>
<proteinExistence type="inferred from homology"/>
<keyword evidence="9 13" id="KW-1133">Transmembrane helix</keyword>
<dbReference type="GO" id="GO:0015297">
    <property type="term" value="F:antiporter activity"/>
    <property type="evidence" value="ECO:0007669"/>
    <property type="project" value="UniProtKB-KW"/>
</dbReference>
<evidence type="ECO:0000256" key="6">
    <source>
        <dbReference type="ARBA" id="ARBA00022449"/>
    </source>
</evidence>
<evidence type="ECO:0000256" key="4">
    <source>
        <dbReference type="ARBA" id="ARBA00020268"/>
    </source>
</evidence>
<feature type="transmembrane region" description="Helical" evidence="13">
    <location>
        <begin position="279"/>
        <end position="299"/>
    </location>
</feature>
<feature type="transmembrane region" description="Helical" evidence="13">
    <location>
        <begin position="357"/>
        <end position="378"/>
    </location>
</feature>
<dbReference type="InterPro" id="IPR048279">
    <property type="entry name" value="MdtK-like"/>
</dbReference>
<dbReference type="PANTHER" id="PTHR43298">
    <property type="entry name" value="MULTIDRUG RESISTANCE PROTEIN NORM-RELATED"/>
    <property type="match status" value="1"/>
</dbReference>
<keyword evidence="6" id="KW-0050">Antiport</keyword>
<dbReference type="Pfam" id="PF01554">
    <property type="entry name" value="MatE"/>
    <property type="match status" value="2"/>
</dbReference>
<dbReference type="GO" id="GO:0006811">
    <property type="term" value="P:monoatomic ion transport"/>
    <property type="evidence" value="ECO:0007669"/>
    <property type="project" value="UniProtKB-KW"/>
</dbReference>
<sequence>MARVKNMTQGNPYSLIVSFAIPLMLGNICQQLYTVADTAIVGKFVGVEALAAVGAAGWPVWFIPGILQGLSQGMAVLPTQQFGAGDLRGMNRSNAMTLLICLASGVVLMGVGMLVSEPLMLLINTTPDLMPDALAYLRIMLCGTLPVTVYNVFACFLQAMGNGRTPLVSMFTASVVNIVLDLVFILVFDWGVPGAAWATVIAQVISCIPCVYVYIKLPASDFSAEVWKLDWKLIARLLRTGAPLGFLKLIIGIGGMIVQSVVNGFGMILVAGYTAATRLQGLLEIAATSFGFAMVTYTGQNLGAKKYDRIRQGTRAGSRMAVLIAVLIAVIMFIFGKPVLSLFVSGDPEIQDQVLQIAYECLCVMSASLFILYLLWVYRSILQGLGDTLTPLLSGIVEMIMRMGAVLLLPMAIGEKSVYFAEPAAWVGAAIVLMTVYYIHASKFPKTDEQS</sequence>
<evidence type="ECO:0000313" key="15">
    <source>
        <dbReference type="Proteomes" id="UP000886785"/>
    </source>
</evidence>
<evidence type="ECO:0000313" key="14">
    <source>
        <dbReference type="EMBL" id="HIR56952.1"/>
    </source>
</evidence>